<dbReference type="Pfam" id="PF15697">
    <property type="entry name" value="DUF4666"/>
    <property type="match status" value="1"/>
</dbReference>
<name>A0AAU9MGL2_9ASTR</name>
<protein>
    <submittedName>
        <fullName evidence="2">Uncharacterized protein</fullName>
    </submittedName>
</protein>
<dbReference type="EMBL" id="CAKMRJ010002223">
    <property type="protein sequence ID" value="CAH1425617.1"/>
    <property type="molecule type" value="Genomic_DNA"/>
</dbReference>
<dbReference type="Proteomes" id="UP001157418">
    <property type="component" value="Unassembled WGS sequence"/>
</dbReference>
<evidence type="ECO:0000313" key="3">
    <source>
        <dbReference type="Proteomes" id="UP001157418"/>
    </source>
</evidence>
<comment type="caution">
    <text evidence="2">The sequence shown here is derived from an EMBL/GenBank/DDBJ whole genome shotgun (WGS) entry which is preliminary data.</text>
</comment>
<dbReference type="AlphaFoldDB" id="A0AAU9MGL2"/>
<keyword evidence="3" id="KW-1185">Reference proteome</keyword>
<gene>
    <name evidence="2" type="ORF">LVIROSA_LOCUS12747</name>
</gene>
<feature type="region of interest" description="Disordered" evidence="1">
    <location>
        <begin position="49"/>
        <end position="76"/>
    </location>
</feature>
<accession>A0AAU9MGL2</accession>
<proteinExistence type="predicted"/>
<organism evidence="2 3">
    <name type="scientific">Lactuca virosa</name>
    <dbReference type="NCBI Taxonomy" id="75947"/>
    <lineage>
        <taxon>Eukaryota</taxon>
        <taxon>Viridiplantae</taxon>
        <taxon>Streptophyta</taxon>
        <taxon>Embryophyta</taxon>
        <taxon>Tracheophyta</taxon>
        <taxon>Spermatophyta</taxon>
        <taxon>Magnoliopsida</taxon>
        <taxon>eudicotyledons</taxon>
        <taxon>Gunneridae</taxon>
        <taxon>Pentapetalae</taxon>
        <taxon>asterids</taxon>
        <taxon>campanulids</taxon>
        <taxon>Asterales</taxon>
        <taxon>Asteraceae</taxon>
        <taxon>Cichorioideae</taxon>
        <taxon>Cichorieae</taxon>
        <taxon>Lactucinae</taxon>
        <taxon>Lactuca</taxon>
    </lineage>
</organism>
<sequence>MAEEQVSTVRRVRRQGSSGYYWDDEMLSSEPQQKHSLLSDDFDFDFDFDQGESRSQMDGQDSSTTTITIHRDPPSPRDPTCGLCMWFFQVVKNCQGSRQT</sequence>
<evidence type="ECO:0000313" key="2">
    <source>
        <dbReference type="EMBL" id="CAH1425617.1"/>
    </source>
</evidence>
<dbReference type="InterPro" id="IPR031421">
    <property type="entry name" value="DUF4666"/>
</dbReference>
<reference evidence="2 3" key="1">
    <citation type="submission" date="2022-01" db="EMBL/GenBank/DDBJ databases">
        <authorList>
            <person name="Xiong W."/>
            <person name="Schranz E."/>
        </authorList>
    </citation>
    <scope>NUCLEOTIDE SEQUENCE [LARGE SCALE GENOMIC DNA]</scope>
</reference>
<evidence type="ECO:0000256" key="1">
    <source>
        <dbReference type="SAM" id="MobiDB-lite"/>
    </source>
</evidence>
<feature type="compositionally biased region" description="Polar residues" evidence="1">
    <location>
        <begin position="53"/>
        <end position="68"/>
    </location>
</feature>